<evidence type="ECO:0000256" key="1">
    <source>
        <dbReference type="ARBA" id="ARBA00004370"/>
    </source>
</evidence>
<proteinExistence type="predicted"/>
<dbReference type="AlphaFoldDB" id="A0A5Q3QJ41"/>
<keyword evidence="4" id="KW-0812">Transmembrane</keyword>
<sequence length="363" mass="36471">MRNRSRQQGAAAGTEESVDQTSATPESAVGTESDTPDPVQDTATAGGADTATSTTDGVATGAEPETDSSDAGSSPSTGPAETDSSDAESRASDDGNTDRAATAVGAAGATAVAATAVGSSAQSGDTEQSAPTDGAEDAGRPDPQGSDSGADDETVTVATLPGESDTTSRDEDSSDGEATTASSEASAEGDGATDAKRRTSPLVPILLGAAAVCAALAVWFLIASQAAWSAGGDNEALVDPARTSEVNGQVSDAVEKLFSYDFADTGKTEKAANDLLVGDAVGEYNELFTTVKEQAPIQKLVVTTTVKASGVTQLDGNRAEVLLFVDQNAVRTDNGQDNIGPAQLSVTAQKEGDSWKISQINPR</sequence>
<dbReference type="EMBL" id="CP045929">
    <property type="protein sequence ID" value="QGK71545.1"/>
    <property type="molecule type" value="Genomic_DNA"/>
</dbReference>
<dbReference type="PANTHER" id="PTHR37042:SF4">
    <property type="entry name" value="OUTER MEMBRANE PROTEIN RV1973"/>
    <property type="match status" value="1"/>
</dbReference>
<feature type="transmembrane region" description="Helical" evidence="4">
    <location>
        <begin position="202"/>
        <end position="222"/>
    </location>
</feature>
<feature type="compositionally biased region" description="Polar residues" evidence="3">
    <location>
        <begin position="69"/>
        <end position="79"/>
    </location>
</feature>
<dbReference type="PANTHER" id="PTHR37042">
    <property type="entry name" value="OUTER MEMBRANE PROTEIN RV1973"/>
    <property type="match status" value="1"/>
</dbReference>
<feature type="compositionally biased region" description="Low complexity" evidence="3">
    <location>
        <begin position="100"/>
        <end position="121"/>
    </location>
</feature>
<feature type="compositionally biased region" description="Polar residues" evidence="3">
    <location>
        <begin position="122"/>
        <end position="131"/>
    </location>
</feature>
<dbReference type="RefSeq" id="WP_154078119.1">
    <property type="nucleotide sequence ID" value="NZ_CP045929.1"/>
</dbReference>
<comment type="subcellular location">
    <subcellularLocation>
        <location evidence="1">Membrane</location>
    </subcellularLocation>
</comment>
<evidence type="ECO:0000313" key="6">
    <source>
        <dbReference type="Proteomes" id="UP000371041"/>
    </source>
</evidence>
<organism evidence="5 6">
    <name type="scientific">Allosaccharopolyspora coralli</name>
    <dbReference type="NCBI Taxonomy" id="2665642"/>
    <lineage>
        <taxon>Bacteria</taxon>
        <taxon>Bacillati</taxon>
        <taxon>Actinomycetota</taxon>
        <taxon>Actinomycetes</taxon>
        <taxon>Pseudonocardiales</taxon>
        <taxon>Pseudonocardiaceae</taxon>
        <taxon>Allosaccharopolyspora</taxon>
    </lineage>
</organism>
<protein>
    <submittedName>
        <fullName evidence="5">Uncharacterized protein</fullName>
    </submittedName>
</protein>
<keyword evidence="6" id="KW-1185">Reference proteome</keyword>
<keyword evidence="4" id="KW-1133">Transmembrane helix</keyword>
<dbReference type="Proteomes" id="UP000371041">
    <property type="component" value="Chromosome"/>
</dbReference>
<keyword evidence="2 4" id="KW-0472">Membrane</keyword>
<dbReference type="GO" id="GO:0016020">
    <property type="term" value="C:membrane"/>
    <property type="evidence" value="ECO:0007669"/>
    <property type="project" value="UniProtKB-SubCell"/>
</dbReference>
<feature type="region of interest" description="Disordered" evidence="3">
    <location>
        <begin position="1"/>
        <end position="196"/>
    </location>
</feature>
<feature type="compositionally biased region" description="Polar residues" evidence="3">
    <location>
        <begin position="19"/>
        <end position="33"/>
    </location>
</feature>
<dbReference type="KEGG" id="sace:GIY23_20305"/>
<evidence type="ECO:0000256" key="4">
    <source>
        <dbReference type="SAM" id="Phobius"/>
    </source>
</evidence>
<feature type="compositionally biased region" description="Low complexity" evidence="3">
    <location>
        <begin position="176"/>
        <end position="192"/>
    </location>
</feature>
<reference evidence="6" key="1">
    <citation type="submission" date="2019-11" db="EMBL/GenBank/DDBJ databases">
        <title>The complete genome sequence of Saccharopolyspora sp. E2A.</title>
        <authorList>
            <person name="Zhang G."/>
        </authorList>
    </citation>
    <scope>NUCLEOTIDE SEQUENCE [LARGE SCALE GENOMIC DNA]</scope>
    <source>
        <strain evidence="6">E2A</strain>
    </source>
</reference>
<feature type="compositionally biased region" description="Basic and acidic residues" evidence="3">
    <location>
        <begin position="87"/>
        <end position="97"/>
    </location>
</feature>
<evidence type="ECO:0000256" key="3">
    <source>
        <dbReference type="SAM" id="MobiDB-lite"/>
    </source>
</evidence>
<evidence type="ECO:0000313" key="5">
    <source>
        <dbReference type="EMBL" id="QGK71545.1"/>
    </source>
</evidence>
<gene>
    <name evidence="5" type="ORF">GIY23_20305</name>
</gene>
<accession>A0A5Q3QJ41</accession>
<name>A0A5Q3QJ41_9PSEU</name>
<evidence type="ECO:0000256" key="2">
    <source>
        <dbReference type="ARBA" id="ARBA00023136"/>
    </source>
</evidence>
<feature type="compositionally biased region" description="Low complexity" evidence="3">
    <location>
        <begin position="41"/>
        <end position="62"/>
    </location>
</feature>